<feature type="region of interest" description="Disordered" evidence="1">
    <location>
        <begin position="229"/>
        <end position="250"/>
    </location>
</feature>
<keyword evidence="5" id="KW-1185">Reference proteome</keyword>
<feature type="compositionally biased region" description="Low complexity" evidence="1">
    <location>
        <begin position="236"/>
        <end position="250"/>
    </location>
</feature>
<organism evidence="4 5">
    <name type="scientific">Tepidiforma thermophila (strain KCTC 52669 / CGMCC 1.13589 / G233)</name>
    <dbReference type="NCBI Taxonomy" id="2761530"/>
    <lineage>
        <taxon>Bacteria</taxon>
        <taxon>Bacillati</taxon>
        <taxon>Chloroflexota</taxon>
        <taxon>Tepidiformia</taxon>
        <taxon>Tepidiformales</taxon>
        <taxon>Tepidiformaceae</taxon>
        <taxon>Tepidiforma</taxon>
    </lineage>
</organism>
<feature type="compositionally biased region" description="Low complexity" evidence="1">
    <location>
        <begin position="174"/>
        <end position="209"/>
    </location>
</feature>
<keyword evidence="3" id="KW-0732">Signal</keyword>
<evidence type="ECO:0000313" key="5">
    <source>
        <dbReference type="Proteomes" id="UP000223071"/>
    </source>
</evidence>
<accession>A0A2A9HEE9</accession>
<feature type="signal peptide" evidence="3">
    <location>
        <begin position="1"/>
        <end position="21"/>
    </location>
</feature>
<keyword evidence="2" id="KW-1133">Transmembrane helix</keyword>
<protein>
    <recommendedName>
        <fullName evidence="6">Gram-positive cocci surface proteins LPxTG domain-containing protein</fullName>
    </recommendedName>
</protein>
<evidence type="ECO:0000256" key="3">
    <source>
        <dbReference type="SAM" id="SignalP"/>
    </source>
</evidence>
<evidence type="ECO:0000313" key="4">
    <source>
        <dbReference type="EMBL" id="PFG73375.1"/>
    </source>
</evidence>
<comment type="caution">
    <text evidence="4">The sequence shown here is derived from an EMBL/GenBank/DDBJ whole genome shotgun (WGS) entry which is preliminary data.</text>
</comment>
<dbReference type="EMBL" id="PDJQ01000001">
    <property type="protein sequence ID" value="PFG73375.1"/>
    <property type="molecule type" value="Genomic_DNA"/>
</dbReference>
<keyword evidence="2" id="KW-0472">Membrane</keyword>
<feature type="region of interest" description="Disordered" evidence="1">
    <location>
        <begin position="158"/>
        <end position="211"/>
    </location>
</feature>
<name>A0A2A9HEE9_TEPT2</name>
<gene>
    <name evidence="4" type="ORF">A9A59_0570</name>
</gene>
<keyword evidence="2" id="KW-0812">Transmembrane</keyword>
<evidence type="ECO:0000256" key="2">
    <source>
        <dbReference type="SAM" id="Phobius"/>
    </source>
</evidence>
<proteinExistence type="predicted"/>
<sequence length="283" mass="27968">MRRLIAVLAAAAALAPFAARADGEAGLVIQVGDQVTTYCVPFTGDSISGERLLAASGLPVELFGGSSGRVVCAIGQVGCFNPSSFDSCFCECKGNDCTYWAFFTRAYGKGWVYSSVGISLARAKDGEVHGWKWGRGGPSSAPAPADITFEQICGYPPRGGTAPTPLPPTPLPPTSTSVPALQPSPTAGAAAPASPAATSAASPEAPGATMTLAPSPAATAVITIVPQSPAAPPAPAGTAAAAGAPADSGDGSSTMRLAAFGLLAGALLAAIGGAAAWRARRGR</sequence>
<feature type="compositionally biased region" description="Pro residues" evidence="1">
    <location>
        <begin position="164"/>
        <end position="173"/>
    </location>
</feature>
<evidence type="ECO:0000256" key="1">
    <source>
        <dbReference type="SAM" id="MobiDB-lite"/>
    </source>
</evidence>
<dbReference type="Proteomes" id="UP000223071">
    <property type="component" value="Unassembled WGS sequence"/>
</dbReference>
<evidence type="ECO:0008006" key="6">
    <source>
        <dbReference type="Google" id="ProtNLM"/>
    </source>
</evidence>
<dbReference type="AlphaFoldDB" id="A0A2A9HEE9"/>
<feature type="transmembrane region" description="Helical" evidence="2">
    <location>
        <begin position="257"/>
        <end position="277"/>
    </location>
</feature>
<dbReference type="RefSeq" id="WP_165772457.1">
    <property type="nucleotide sequence ID" value="NZ_PDJQ01000001.1"/>
</dbReference>
<reference evidence="4 5" key="1">
    <citation type="submission" date="2017-09" db="EMBL/GenBank/DDBJ databases">
        <title>Sequencing the genomes of two abundant thermophiles in Great Basin hot springs: Thermocrinis jamiesonii and novel Chloroflexi Thermoflexus hugenholtzii.</title>
        <authorList>
            <person name="Hedlund B."/>
        </authorList>
    </citation>
    <scope>NUCLEOTIDE SEQUENCE [LARGE SCALE GENOMIC DNA]</scope>
    <source>
        <strain evidence="4 5">G233</strain>
    </source>
</reference>
<feature type="chain" id="PRO_5012270299" description="Gram-positive cocci surface proteins LPxTG domain-containing protein" evidence="3">
    <location>
        <begin position="22"/>
        <end position="283"/>
    </location>
</feature>